<evidence type="ECO:0000313" key="2">
    <source>
        <dbReference type="EMBL" id="NYE03662.1"/>
    </source>
</evidence>
<reference evidence="3" key="1">
    <citation type="submission" date="2020-07" db="EMBL/GenBank/DDBJ databases">
        <authorList>
            <person name="Partida-Martinez L."/>
            <person name="Huntemann M."/>
            <person name="Clum A."/>
            <person name="Wang J."/>
            <person name="Palaniappan K."/>
            <person name="Ritter S."/>
            <person name="Chen I.-M."/>
            <person name="Stamatis D."/>
            <person name="Reddy T."/>
            <person name="O'Malley R."/>
            <person name="Daum C."/>
            <person name="Shapiro N."/>
            <person name="Ivanova N."/>
            <person name="Kyrpides N."/>
            <person name="Woyke T."/>
        </authorList>
    </citation>
    <scope>NUCLEOTIDE SEQUENCE [LARGE SCALE GENOMIC DNA]</scope>
    <source>
        <strain evidence="3">AT2.8</strain>
    </source>
</reference>
<protein>
    <submittedName>
        <fullName evidence="2">Membrane protein</fullName>
    </submittedName>
</protein>
<sequence>MISFLDFYTPANLNFEAVSSVVFYFTIYSLFGWLLENSYSYVTRRQFFKPNFFHGPFKPMYGFAPLTLVYLIGPETNWGIVLLLCFFIPTLIEYISGALLQKFFQRQWWDYSNMPMQIQGHICLPFSLCWILLSFSCLKWVHPSIVSLYGIAQMFWTWIWPGIILYFIAELALSIRRHSTRALDNTESPNPIQ</sequence>
<dbReference type="InterPro" id="IPR010540">
    <property type="entry name" value="CmpB_TMEM229"/>
</dbReference>
<proteinExistence type="predicted"/>
<dbReference type="Pfam" id="PF06541">
    <property type="entry name" value="ABC_trans_CmpB"/>
    <property type="match status" value="1"/>
</dbReference>
<feature type="transmembrane region" description="Helical" evidence="1">
    <location>
        <begin position="56"/>
        <end position="72"/>
    </location>
</feature>
<evidence type="ECO:0000313" key="3">
    <source>
        <dbReference type="Proteomes" id="UP000548423"/>
    </source>
</evidence>
<feature type="transmembrane region" description="Helical" evidence="1">
    <location>
        <begin position="78"/>
        <end position="100"/>
    </location>
</feature>
<gene>
    <name evidence="2" type="ORF">F4694_000381</name>
</gene>
<feature type="transmembrane region" description="Helical" evidence="1">
    <location>
        <begin position="17"/>
        <end position="35"/>
    </location>
</feature>
<keyword evidence="1" id="KW-0472">Membrane</keyword>
<dbReference type="EMBL" id="JACCBX010000001">
    <property type="protein sequence ID" value="NYE03662.1"/>
    <property type="molecule type" value="Genomic_DNA"/>
</dbReference>
<keyword evidence="1" id="KW-1133">Transmembrane helix</keyword>
<evidence type="ECO:0000256" key="1">
    <source>
        <dbReference type="SAM" id="Phobius"/>
    </source>
</evidence>
<reference evidence="3" key="2">
    <citation type="submission" date="2020-08" db="EMBL/GenBank/DDBJ databases">
        <title>The Agave Microbiome: Exploring the role of microbial communities in plant adaptations to desert environments.</title>
        <authorList>
            <person name="Partida-Martinez L.P."/>
        </authorList>
    </citation>
    <scope>NUCLEOTIDE SEQUENCE [LARGE SCALE GENOMIC DNA]</scope>
    <source>
        <strain evidence="3">AT2.8</strain>
    </source>
</reference>
<feature type="transmembrane region" description="Helical" evidence="1">
    <location>
        <begin position="121"/>
        <end position="141"/>
    </location>
</feature>
<name>A0A852T4P5_9BACI</name>
<dbReference type="Proteomes" id="UP000548423">
    <property type="component" value="Unassembled WGS sequence"/>
</dbReference>
<keyword evidence="1" id="KW-0812">Transmembrane</keyword>
<organism evidence="2 3">
    <name type="scientific">Neobacillus niacini</name>
    <dbReference type="NCBI Taxonomy" id="86668"/>
    <lineage>
        <taxon>Bacteria</taxon>
        <taxon>Bacillati</taxon>
        <taxon>Bacillota</taxon>
        <taxon>Bacilli</taxon>
        <taxon>Bacillales</taxon>
        <taxon>Bacillaceae</taxon>
        <taxon>Neobacillus</taxon>
    </lineage>
</organism>
<feature type="transmembrane region" description="Helical" evidence="1">
    <location>
        <begin position="147"/>
        <end position="169"/>
    </location>
</feature>
<dbReference type="AlphaFoldDB" id="A0A852T4P5"/>
<comment type="caution">
    <text evidence="2">The sequence shown here is derived from an EMBL/GenBank/DDBJ whole genome shotgun (WGS) entry which is preliminary data.</text>
</comment>
<accession>A0A852T4P5</accession>